<evidence type="ECO:0000313" key="1">
    <source>
        <dbReference type="EMBL" id="KAJ8050673.1"/>
    </source>
</evidence>
<reference evidence="1" key="1">
    <citation type="submission" date="2021-10" db="EMBL/GenBank/DDBJ databases">
        <title>Tropical sea cucumber genome reveals ecological adaptation and Cuvierian tubules defense mechanism.</title>
        <authorList>
            <person name="Chen T."/>
        </authorList>
    </citation>
    <scope>NUCLEOTIDE SEQUENCE</scope>
    <source>
        <strain evidence="1">Nanhai2018</strain>
        <tissue evidence="1">Muscle</tissue>
    </source>
</reference>
<dbReference type="AlphaFoldDB" id="A0A9Q1CSN1"/>
<dbReference type="Proteomes" id="UP001152320">
    <property type="component" value="Chromosome 1"/>
</dbReference>
<proteinExistence type="predicted"/>
<gene>
    <name evidence="1" type="ORF">HOLleu_03970</name>
</gene>
<accession>A0A9Q1CSN1</accession>
<dbReference type="EMBL" id="JAIZAY010000001">
    <property type="protein sequence ID" value="KAJ8050673.1"/>
    <property type="molecule type" value="Genomic_DNA"/>
</dbReference>
<keyword evidence="2" id="KW-1185">Reference proteome</keyword>
<evidence type="ECO:0000313" key="2">
    <source>
        <dbReference type="Proteomes" id="UP001152320"/>
    </source>
</evidence>
<name>A0A9Q1CSN1_HOLLE</name>
<protein>
    <submittedName>
        <fullName evidence="1">Uncharacterized protein</fullName>
    </submittedName>
</protein>
<sequence length="114" mass="12334">MEPLIQDLITLESDGVTVKVNTTTYNFKGTVSYMSADNLAAHGVGGFVESFSGFRISRFCMATSESIKTCLSVDSCEMRTQDSYNAQTSLVSGDSSLSSVYGIKENSPLNKLNH</sequence>
<comment type="caution">
    <text evidence="1">The sequence shown here is derived from an EMBL/GenBank/DDBJ whole genome shotgun (WGS) entry which is preliminary data.</text>
</comment>
<organism evidence="1 2">
    <name type="scientific">Holothuria leucospilota</name>
    <name type="common">Black long sea cucumber</name>
    <name type="synonym">Mertensiothuria leucospilota</name>
    <dbReference type="NCBI Taxonomy" id="206669"/>
    <lineage>
        <taxon>Eukaryota</taxon>
        <taxon>Metazoa</taxon>
        <taxon>Echinodermata</taxon>
        <taxon>Eleutherozoa</taxon>
        <taxon>Echinozoa</taxon>
        <taxon>Holothuroidea</taxon>
        <taxon>Aspidochirotacea</taxon>
        <taxon>Aspidochirotida</taxon>
        <taxon>Holothuriidae</taxon>
        <taxon>Holothuria</taxon>
    </lineage>
</organism>